<feature type="transmembrane region" description="Helical" evidence="5">
    <location>
        <begin position="351"/>
        <end position="374"/>
    </location>
</feature>
<keyword evidence="2 5" id="KW-1133">Transmembrane helix</keyword>
<feature type="transmembrane region" description="Helical" evidence="5">
    <location>
        <begin position="261"/>
        <end position="279"/>
    </location>
</feature>
<feature type="compositionally biased region" description="Pro residues" evidence="4">
    <location>
        <begin position="442"/>
        <end position="457"/>
    </location>
</feature>
<feature type="transmembrane region" description="Helical" evidence="5">
    <location>
        <begin position="380"/>
        <end position="398"/>
    </location>
</feature>
<dbReference type="PROSITE" id="PS50850">
    <property type="entry name" value="MFS"/>
    <property type="match status" value="1"/>
</dbReference>
<gene>
    <name evidence="7" type="ORF">F0357_01670</name>
</gene>
<dbReference type="Pfam" id="PF07690">
    <property type="entry name" value="MFS_1"/>
    <property type="match status" value="1"/>
</dbReference>
<dbReference type="SUPFAM" id="SSF103473">
    <property type="entry name" value="MFS general substrate transporter"/>
    <property type="match status" value="1"/>
</dbReference>
<dbReference type="InterPro" id="IPR020846">
    <property type="entry name" value="MFS_dom"/>
</dbReference>
<dbReference type="InterPro" id="IPR011701">
    <property type="entry name" value="MFS"/>
</dbReference>
<dbReference type="EMBL" id="VWNA01000001">
    <property type="protein sequence ID" value="MQT11402.1"/>
    <property type="molecule type" value="Genomic_DNA"/>
</dbReference>
<feature type="region of interest" description="Disordered" evidence="4">
    <location>
        <begin position="425"/>
        <end position="478"/>
    </location>
</feature>
<feature type="transmembrane region" description="Helical" evidence="5">
    <location>
        <begin position="225"/>
        <end position="246"/>
    </location>
</feature>
<feature type="transmembrane region" description="Helical" evidence="5">
    <location>
        <begin position="65"/>
        <end position="92"/>
    </location>
</feature>
<evidence type="ECO:0000256" key="1">
    <source>
        <dbReference type="ARBA" id="ARBA00022692"/>
    </source>
</evidence>
<dbReference type="CDD" id="cd17477">
    <property type="entry name" value="MFS_YcaD_like"/>
    <property type="match status" value="1"/>
</dbReference>
<keyword evidence="1 5" id="KW-0812">Transmembrane</keyword>
<dbReference type="InterPro" id="IPR036259">
    <property type="entry name" value="MFS_trans_sf"/>
</dbReference>
<evidence type="ECO:0000256" key="3">
    <source>
        <dbReference type="ARBA" id="ARBA00023136"/>
    </source>
</evidence>
<feature type="transmembrane region" description="Helical" evidence="5">
    <location>
        <begin position="316"/>
        <end position="339"/>
    </location>
</feature>
<dbReference type="PANTHER" id="PTHR23521:SF3">
    <property type="entry name" value="MFS TRANSPORTER"/>
    <property type="match status" value="1"/>
</dbReference>
<dbReference type="AlphaFoldDB" id="A0A6A7Y0Q1"/>
<feature type="domain" description="Major facilitator superfamily (MFS) profile" evidence="6">
    <location>
        <begin position="225"/>
        <end position="478"/>
    </location>
</feature>
<dbReference type="InterPro" id="IPR047200">
    <property type="entry name" value="MFS_YcaD-like"/>
</dbReference>
<organism evidence="7 8">
    <name type="scientific">Segnochrobactrum spirostomi</name>
    <dbReference type="NCBI Taxonomy" id="2608987"/>
    <lineage>
        <taxon>Bacteria</taxon>
        <taxon>Pseudomonadati</taxon>
        <taxon>Pseudomonadota</taxon>
        <taxon>Alphaproteobacteria</taxon>
        <taxon>Hyphomicrobiales</taxon>
        <taxon>Segnochrobactraceae</taxon>
        <taxon>Segnochrobactrum</taxon>
    </lineage>
</organism>
<evidence type="ECO:0000256" key="5">
    <source>
        <dbReference type="SAM" id="Phobius"/>
    </source>
</evidence>
<protein>
    <submittedName>
        <fullName evidence="7">MFS transporter</fullName>
    </submittedName>
</protein>
<sequence>MCRSVRPALSRRTLPVSRTRPRREPVMVSSLRPILSLLLGAAFILAGNGLQFTLLPLRGEAEGFSAIALGLLGSAYYVGFVAGCLLGPYLVLRAGHIRAFAAMVSIASAVVLGYTMTVDPVLWSILRAITGFCLAGLYLIIESWLNDSATNQNRGLVMSAYIVVNFATITIGQMLVTLNPVKSFASFALASMLASVAVVPVALTRSAQPAPIALIRFSPKRLYRSAPVGLVGAFMIGVANGAFWSLGPLFATGSGLGVDDAAMFMSTAVIAGALAQWPVGRLSDSFDRRKVLAVLLVGAAFSGIALWLTPLSPTTLAVLAFVFGALTLPGYSLAAAHAYDNTPRGGYVETAAGILLSNGLGSVFGPSLASLLVIRLGPGALFLFTAITQVVLLAFILWRVSVRSPRPSAEKSGFDLSATAPVGGAITPNPLDTLDPLVHVPNTPPAPPRPPASPPSSPSSGTAPAANEDPTETAKGAA</sequence>
<feature type="transmembrane region" description="Helical" evidence="5">
    <location>
        <begin position="157"/>
        <end position="178"/>
    </location>
</feature>
<evidence type="ECO:0000313" key="8">
    <source>
        <dbReference type="Proteomes" id="UP000332515"/>
    </source>
</evidence>
<feature type="transmembrane region" description="Helical" evidence="5">
    <location>
        <begin position="184"/>
        <end position="204"/>
    </location>
</feature>
<evidence type="ECO:0000256" key="4">
    <source>
        <dbReference type="SAM" id="MobiDB-lite"/>
    </source>
</evidence>
<name>A0A6A7Y0Q1_9HYPH</name>
<feature type="transmembrane region" description="Helical" evidence="5">
    <location>
        <begin position="99"/>
        <end position="116"/>
    </location>
</feature>
<keyword evidence="8" id="KW-1185">Reference proteome</keyword>
<dbReference type="Proteomes" id="UP000332515">
    <property type="component" value="Unassembled WGS sequence"/>
</dbReference>
<keyword evidence="3 5" id="KW-0472">Membrane</keyword>
<accession>A0A6A7Y0Q1</accession>
<dbReference type="GO" id="GO:0022857">
    <property type="term" value="F:transmembrane transporter activity"/>
    <property type="evidence" value="ECO:0007669"/>
    <property type="project" value="InterPro"/>
</dbReference>
<dbReference type="Gene3D" id="1.20.1250.20">
    <property type="entry name" value="MFS general substrate transporter like domains"/>
    <property type="match status" value="2"/>
</dbReference>
<evidence type="ECO:0000256" key="2">
    <source>
        <dbReference type="ARBA" id="ARBA00022989"/>
    </source>
</evidence>
<dbReference type="PANTHER" id="PTHR23521">
    <property type="entry name" value="TRANSPORTER MFS SUPERFAMILY"/>
    <property type="match status" value="1"/>
</dbReference>
<feature type="transmembrane region" description="Helical" evidence="5">
    <location>
        <begin position="291"/>
        <end position="310"/>
    </location>
</feature>
<dbReference type="GO" id="GO:0005886">
    <property type="term" value="C:plasma membrane"/>
    <property type="evidence" value="ECO:0007669"/>
    <property type="project" value="TreeGrafter"/>
</dbReference>
<evidence type="ECO:0000313" key="7">
    <source>
        <dbReference type="EMBL" id="MQT11402.1"/>
    </source>
</evidence>
<reference evidence="7 8" key="1">
    <citation type="submission" date="2019-09" db="EMBL/GenBank/DDBJ databases">
        <title>Segnochrobactrum spirostomi gen. nov., sp. nov., isolated from the ciliate Spirostomum cf. yagiui and description of a novel family, Segnochrobactraceae fam. nov. within the order Rhizobiales of the class Alphaproteobacteria.</title>
        <authorList>
            <person name="Akter S."/>
            <person name="Shazib S.U.A."/>
            <person name="Shin M.K."/>
        </authorList>
    </citation>
    <scope>NUCLEOTIDE SEQUENCE [LARGE SCALE GENOMIC DNA]</scope>
    <source>
        <strain evidence="7 8">Sp-1</strain>
    </source>
</reference>
<proteinExistence type="predicted"/>
<feature type="transmembrane region" description="Helical" evidence="5">
    <location>
        <begin position="122"/>
        <end position="145"/>
    </location>
</feature>
<evidence type="ECO:0000259" key="6">
    <source>
        <dbReference type="PROSITE" id="PS50850"/>
    </source>
</evidence>
<comment type="caution">
    <text evidence="7">The sequence shown here is derived from an EMBL/GenBank/DDBJ whole genome shotgun (WGS) entry which is preliminary data.</text>
</comment>